<keyword evidence="8 11" id="KW-0472">Membrane</keyword>
<evidence type="ECO:0000256" key="3">
    <source>
        <dbReference type="ARBA" id="ARBA00022617"/>
    </source>
</evidence>
<accession>A0A0R3TFJ6</accession>
<dbReference type="PROSITE" id="PS00822">
    <property type="entry name" value="CYTO_HEME_LYASE_2"/>
    <property type="match status" value="1"/>
</dbReference>
<keyword evidence="9 11" id="KW-0456">Lyase</keyword>
<organism evidence="15">
    <name type="scientific">Rodentolepis nana</name>
    <name type="common">Dwarf tapeworm</name>
    <name type="synonym">Hymenolepis nana</name>
    <dbReference type="NCBI Taxonomy" id="102285"/>
    <lineage>
        <taxon>Eukaryota</taxon>
        <taxon>Metazoa</taxon>
        <taxon>Spiralia</taxon>
        <taxon>Lophotrochozoa</taxon>
        <taxon>Platyhelminthes</taxon>
        <taxon>Cestoda</taxon>
        <taxon>Eucestoda</taxon>
        <taxon>Cyclophyllidea</taxon>
        <taxon>Hymenolepididae</taxon>
        <taxon>Rodentolepis</taxon>
    </lineage>
</organism>
<evidence type="ECO:0000256" key="4">
    <source>
        <dbReference type="ARBA" id="ARBA00022723"/>
    </source>
</evidence>
<sequence>MSEQSKCPYKGSEGNSSFPSGCPVLRSEGDSINPLNMMPKENQNPSPGQPFSLSTERKVSSIPKAVVKENENPHWVYPSAQMFWNAMLRKGWRWKDDQISPEDMDNIINIHNANNEAAWMEVLKWEAMHYKTCQTPRLRSFAGDATKYSPRARFRHWLGYELPFDRHDWIVDRCGRDVRYVIDYYDSQKVDPDYNFALLDVRPALDSFSAFRDRLKVAWMRWRFPDPPPKSSSSFSGRE</sequence>
<reference evidence="15" key="1">
    <citation type="submission" date="2017-02" db="UniProtKB">
        <authorList>
            <consortium name="WormBaseParasite"/>
        </authorList>
    </citation>
    <scope>IDENTIFICATION</scope>
</reference>
<dbReference type="Proteomes" id="UP000278807">
    <property type="component" value="Unassembled WGS sequence"/>
</dbReference>
<comment type="similarity">
    <text evidence="2 11">Belongs to the cytochrome c-type heme lyase family.</text>
</comment>
<comment type="catalytic activity">
    <reaction evidence="10">
        <text>holo-[cytochrome c] = apo-[cytochrome c] + heme b</text>
        <dbReference type="Rhea" id="RHEA:22648"/>
        <dbReference type="Rhea" id="RHEA-COMP:10725"/>
        <dbReference type="Rhea" id="RHEA-COMP:10726"/>
        <dbReference type="ChEBI" id="CHEBI:29950"/>
        <dbReference type="ChEBI" id="CHEBI:60344"/>
        <dbReference type="ChEBI" id="CHEBI:83739"/>
        <dbReference type="EC" id="4.4.1.17"/>
    </reaction>
    <physiologicalReaction direction="right-to-left" evidence="10">
        <dbReference type="Rhea" id="RHEA:22650"/>
    </physiologicalReaction>
</comment>
<evidence type="ECO:0000256" key="7">
    <source>
        <dbReference type="ARBA" id="ARBA00023128"/>
    </source>
</evidence>
<feature type="compositionally biased region" description="Polar residues" evidence="12">
    <location>
        <begin position="41"/>
        <end position="54"/>
    </location>
</feature>
<evidence type="ECO:0000256" key="8">
    <source>
        <dbReference type="ARBA" id="ARBA00023136"/>
    </source>
</evidence>
<evidence type="ECO:0000313" key="14">
    <source>
        <dbReference type="Proteomes" id="UP000278807"/>
    </source>
</evidence>
<keyword evidence="14" id="KW-1185">Reference proteome</keyword>
<dbReference type="OrthoDB" id="4243at2759"/>
<dbReference type="GO" id="GO:0046872">
    <property type="term" value="F:metal ion binding"/>
    <property type="evidence" value="ECO:0007669"/>
    <property type="project" value="UniProtKB-KW"/>
</dbReference>
<evidence type="ECO:0000313" key="15">
    <source>
        <dbReference type="WBParaSite" id="HNAJ_0000583701-mRNA-1"/>
    </source>
</evidence>
<evidence type="ECO:0000256" key="2">
    <source>
        <dbReference type="ARBA" id="ARBA00007255"/>
    </source>
</evidence>
<dbReference type="AlphaFoldDB" id="A0A0R3TFJ6"/>
<evidence type="ECO:0000256" key="9">
    <source>
        <dbReference type="ARBA" id="ARBA00023239"/>
    </source>
</evidence>
<dbReference type="GO" id="GO:0004408">
    <property type="term" value="F:holocytochrome-c synthase activity"/>
    <property type="evidence" value="ECO:0007669"/>
    <property type="project" value="UniProtKB-EC"/>
</dbReference>
<dbReference type="STRING" id="102285.A0A0R3TFJ6"/>
<evidence type="ECO:0000256" key="1">
    <source>
        <dbReference type="ARBA" id="ARBA00004273"/>
    </source>
</evidence>
<evidence type="ECO:0000313" key="13">
    <source>
        <dbReference type="EMBL" id="VDO01693.1"/>
    </source>
</evidence>
<comment type="function">
    <text evidence="11">Lyase that catalyzes the covalent linking of the heme group to the cytochrome C apoprotein to produce the mature functional cytochrome.</text>
</comment>
<evidence type="ECO:0000256" key="5">
    <source>
        <dbReference type="ARBA" id="ARBA00022792"/>
    </source>
</evidence>
<dbReference type="Pfam" id="PF01265">
    <property type="entry name" value="Cyto_heme_lyase"/>
    <property type="match status" value="1"/>
</dbReference>
<reference evidence="13 14" key="2">
    <citation type="submission" date="2018-11" db="EMBL/GenBank/DDBJ databases">
        <authorList>
            <consortium name="Pathogen Informatics"/>
        </authorList>
    </citation>
    <scope>NUCLEOTIDE SEQUENCE [LARGE SCALE GENOMIC DNA]</scope>
</reference>
<dbReference type="PANTHER" id="PTHR12743:SF0">
    <property type="entry name" value="HOLOCYTOCHROME C-TYPE SYNTHASE"/>
    <property type="match status" value="1"/>
</dbReference>
<gene>
    <name evidence="13" type="ORF">HNAJ_LOCUS5833</name>
</gene>
<dbReference type="GO" id="GO:0005743">
    <property type="term" value="C:mitochondrial inner membrane"/>
    <property type="evidence" value="ECO:0007669"/>
    <property type="project" value="UniProtKB-SubCell"/>
</dbReference>
<keyword evidence="3 11" id="KW-0349">Heme</keyword>
<name>A0A0R3TFJ6_RODNA</name>
<keyword evidence="5 11" id="KW-0999">Mitochondrion inner membrane</keyword>
<evidence type="ECO:0000256" key="12">
    <source>
        <dbReference type="SAM" id="MobiDB-lite"/>
    </source>
</evidence>
<keyword evidence="4 11" id="KW-0479">Metal-binding</keyword>
<dbReference type="PANTHER" id="PTHR12743">
    <property type="entry name" value="CYTOCHROME C1 HEME LYASE"/>
    <property type="match status" value="1"/>
</dbReference>
<protein>
    <recommendedName>
        <fullName evidence="11">Holocytochrome c-type synthase</fullName>
        <ecNumber evidence="11">4.4.1.17</ecNumber>
    </recommendedName>
</protein>
<evidence type="ECO:0000256" key="6">
    <source>
        <dbReference type="ARBA" id="ARBA00023004"/>
    </source>
</evidence>
<dbReference type="EC" id="4.4.1.17" evidence="11"/>
<evidence type="ECO:0000256" key="11">
    <source>
        <dbReference type="RuleBase" id="RU363130"/>
    </source>
</evidence>
<dbReference type="EMBL" id="UZAE01005516">
    <property type="protein sequence ID" value="VDO01693.1"/>
    <property type="molecule type" value="Genomic_DNA"/>
</dbReference>
<evidence type="ECO:0000256" key="10">
    <source>
        <dbReference type="ARBA" id="ARBA00023944"/>
    </source>
</evidence>
<keyword evidence="6 11" id="KW-0408">Iron</keyword>
<dbReference type="InterPro" id="IPR000511">
    <property type="entry name" value="Holocyt_c/c1_synthase"/>
</dbReference>
<feature type="region of interest" description="Disordered" evidence="12">
    <location>
        <begin position="1"/>
        <end position="54"/>
    </location>
</feature>
<proteinExistence type="inferred from homology"/>
<comment type="subcellular location">
    <subcellularLocation>
        <location evidence="1 11">Mitochondrion inner membrane</location>
    </subcellularLocation>
</comment>
<dbReference type="WBParaSite" id="HNAJ_0000583701-mRNA-1">
    <property type="protein sequence ID" value="HNAJ_0000583701-mRNA-1"/>
    <property type="gene ID" value="HNAJ_0000583701"/>
</dbReference>
<keyword evidence="7 11" id="KW-0496">Mitochondrion</keyword>